<keyword evidence="2" id="KW-1133">Transmembrane helix</keyword>
<feature type="transmembrane region" description="Helical" evidence="2">
    <location>
        <begin position="12"/>
        <end position="34"/>
    </location>
</feature>
<keyword evidence="4" id="KW-1185">Reference proteome</keyword>
<proteinExistence type="predicted"/>
<organism evidence="3 4">
    <name type="scientific">Acaulospora morrowiae</name>
    <dbReference type="NCBI Taxonomy" id="94023"/>
    <lineage>
        <taxon>Eukaryota</taxon>
        <taxon>Fungi</taxon>
        <taxon>Fungi incertae sedis</taxon>
        <taxon>Mucoromycota</taxon>
        <taxon>Glomeromycotina</taxon>
        <taxon>Glomeromycetes</taxon>
        <taxon>Diversisporales</taxon>
        <taxon>Acaulosporaceae</taxon>
        <taxon>Acaulospora</taxon>
    </lineage>
</organism>
<feature type="transmembrane region" description="Helical" evidence="2">
    <location>
        <begin position="46"/>
        <end position="63"/>
    </location>
</feature>
<keyword evidence="2" id="KW-0472">Membrane</keyword>
<name>A0A9N9CME2_9GLOM</name>
<sequence>MTLKETLHYLRISQLVLVSLITLLEFISIVGFTANYHDAPTHGATSYYWTALIFSDLFLGSNLVGDMDHIAMKCFLMGLLNISPTFHGESLSCSNTTNSALTRCRLFLSNLSFAWMLVPTFVASLYISISRWNKSVVPSSIPMSTTNPSPPKPQSPHVMQKGVLKDGFLVFNDNNRSSKRMSLYSQRNSSTPHVRTLSYPNNFMSSTPNLLSDPSNNSTTKS</sequence>
<feature type="region of interest" description="Disordered" evidence="1">
    <location>
        <begin position="180"/>
        <end position="222"/>
    </location>
</feature>
<gene>
    <name evidence="3" type="ORF">AMORRO_LOCUS8017</name>
</gene>
<feature type="compositionally biased region" description="Polar residues" evidence="1">
    <location>
        <begin position="183"/>
        <end position="222"/>
    </location>
</feature>
<dbReference type="EMBL" id="CAJVPV010006529">
    <property type="protein sequence ID" value="CAG8606467.1"/>
    <property type="molecule type" value="Genomic_DNA"/>
</dbReference>
<dbReference type="Proteomes" id="UP000789342">
    <property type="component" value="Unassembled WGS sequence"/>
</dbReference>
<keyword evidence="2" id="KW-0812">Transmembrane</keyword>
<feature type="transmembrane region" description="Helical" evidence="2">
    <location>
        <begin position="107"/>
        <end position="129"/>
    </location>
</feature>
<accession>A0A9N9CME2</accession>
<protein>
    <submittedName>
        <fullName evidence="3">11765_t:CDS:1</fullName>
    </submittedName>
</protein>
<dbReference type="AlphaFoldDB" id="A0A9N9CME2"/>
<evidence type="ECO:0000313" key="3">
    <source>
        <dbReference type="EMBL" id="CAG8606467.1"/>
    </source>
</evidence>
<evidence type="ECO:0000256" key="2">
    <source>
        <dbReference type="SAM" id="Phobius"/>
    </source>
</evidence>
<reference evidence="3" key="1">
    <citation type="submission" date="2021-06" db="EMBL/GenBank/DDBJ databases">
        <authorList>
            <person name="Kallberg Y."/>
            <person name="Tangrot J."/>
            <person name="Rosling A."/>
        </authorList>
    </citation>
    <scope>NUCLEOTIDE SEQUENCE</scope>
    <source>
        <strain evidence="3">CL551</strain>
    </source>
</reference>
<comment type="caution">
    <text evidence="3">The sequence shown here is derived from an EMBL/GenBank/DDBJ whole genome shotgun (WGS) entry which is preliminary data.</text>
</comment>
<dbReference type="OrthoDB" id="2399993at2759"/>
<evidence type="ECO:0000256" key="1">
    <source>
        <dbReference type="SAM" id="MobiDB-lite"/>
    </source>
</evidence>
<evidence type="ECO:0000313" key="4">
    <source>
        <dbReference type="Proteomes" id="UP000789342"/>
    </source>
</evidence>